<keyword evidence="3" id="KW-1185">Reference proteome</keyword>
<feature type="signal peptide" evidence="1">
    <location>
        <begin position="1"/>
        <end position="32"/>
    </location>
</feature>
<evidence type="ECO:0000256" key="1">
    <source>
        <dbReference type="SAM" id="SignalP"/>
    </source>
</evidence>
<dbReference type="EMBL" id="JACSQC010000003">
    <property type="protein sequence ID" value="MBD8043768.1"/>
    <property type="molecule type" value="Genomic_DNA"/>
</dbReference>
<name>A0ABR8YHR3_9MICC</name>
<protein>
    <submittedName>
        <fullName evidence="2">Extracellular solute-binding protein</fullName>
    </submittedName>
</protein>
<evidence type="ECO:0000313" key="2">
    <source>
        <dbReference type="EMBL" id="MBD8043768.1"/>
    </source>
</evidence>
<gene>
    <name evidence="2" type="ORF">H9638_08065</name>
</gene>
<proteinExistence type="predicted"/>
<organism evidence="2 3">
    <name type="scientific">Arthrobacter pullicola</name>
    <dbReference type="NCBI Taxonomy" id="2762224"/>
    <lineage>
        <taxon>Bacteria</taxon>
        <taxon>Bacillati</taxon>
        <taxon>Actinomycetota</taxon>
        <taxon>Actinomycetes</taxon>
        <taxon>Micrococcales</taxon>
        <taxon>Micrococcaceae</taxon>
        <taxon>Arthrobacter</taxon>
    </lineage>
</organism>
<dbReference type="Pfam" id="PF13416">
    <property type="entry name" value="SBP_bac_8"/>
    <property type="match status" value="1"/>
</dbReference>
<reference evidence="2 3" key="1">
    <citation type="submission" date="2020-08" db="EMBL/GenBank/DDBJ databases">
        <title>A Genomic Blueprint of the Chicken Gut Microbiome.</title>
        <authorList>
            <person name="Gilroy R."/>
            <person name="Ravi A."/>
            <person name="Getino M."/>
            <person name="Pursley I."/>
            <person name="Horton D.L."/>
            <person name="Alikhan N.-F."/>
            <person name="Baker D."/>
            <person name="Gharbi K."/>
            <person name="Hall N."/>
            <person name="Watson M."/>
            <person name="Adriaenssens E.M."/>
            <person name="Foster-Nyarko E."/>
            <person name="Jarju S."/>
            <person name="Secka A."/>
            <person name="Antonio M."/>
            <person name="Oren A."/>
            <person name="Chaudhuri R."/>
            <person name="La Ragione R.M."/>
            <person name="Hildebrand F."/>
            <person name="Pallen M.J."/>
        </authorList>
    </citation>
    <scope>NUCLEOTIDE SEQUENCE [LARGE SCALE GENOMIC DNA]</scope>
    <source>
        <strain evidence="2 3">Sa2BUA2</strain>
    </source>
</reference>
<sequence>MNRQDTHKGVTVKKFRHSAAVVAGAAAVALLAAGCGGSSGNSSEPASENNPIELSVTTFGTFGYEDLYGEYEDANPGITIKANNIDTGGNARTDLFTKLAAGSGVSDVVAIEEGWLGAIMEVSDKFVDLNEYGAEDIKDNWVDWKYKQGTDPDGRVIGYGTDIGPQGICYNGDLFEAAGLPSDRDAVAELLGGADATWEKYFEVGNQYKDASGKAWFDQAGFVWNSMVNQMEEGYYTKDGELNIEGNDAMIANFKMLSGSIDDGLSANQEEWKWNNGQSFLDGTFATMVCPGWMLGNIQGGIETAGGSTDSGWDFADVFPGGASNWGGAFLSVPETSDHKEEAAKLAAWLTDPQQQIKQSAAAGNFPSTLEAQEQLASDATPNEWFNDAPTGAILASRAEGVEAQFKGPDDSVIQEKVFGPAIDDMETGTANADQAWEKALQLLNDLVINN</sequence>
<feature type="chain" id="PRO_5045361577" evidence="1">
    <location>
        <begin position="33"/>
        <end position="451"/>
    </location>
</feature>
<keyword evidence="1" id="KW-0732">Signal</keyword>
<dbReference type="PANTHER" id="PTHR43649:SF32">
    <property type="entry name" value="SUGAR BINDING SECRETED PROTEIN"/>
    <property type="match status" value="1"/>
</dbReference>
<dbReference type="InterPro" id="IPR050490">
    <property type="entry name" value="Bact_solute-bd_prot1"/>
</dbReference>
<dbReference type="PANTHER" id="PTHR43649">
    <property type="entry name" value="ARABINOSE-BINDING PROTEIN-RELATED"/>
    <property type="match status" value="1"/>
</dbReference>
<dbReference type="PROSITE" id="PS51257">
    <property type="entry name" value="PROKAR_LIPOPROTEIN"/>
    <property type="match status" value="1"/>
</dbReference>
<evidence type="ECO:0000313" key="3">
    <source>
        <dbReference type="Proteomes" id="UP000652763"/>
    </source>
</evidence>
<accession>A0ABR8YHR3</accession>
<dbReference type="Gene3D" id="3.40.190.10">
    <property type="entry name" value="Periplasmic binding protein-like II"/>
    <property type="match status" value="1"/>
</dbReference>
<dbReference type="SUPFAM" id="SSF53850">
    <property type="entry name" value="Periplasmic binding protein-like II"/>
    <property type="match status" value="1"/>
</dbReference>
<dbReference type="Proteomes" id="UP000652763">
    <property type="component" value="Unassembled WGS sequence"/>
</dbReference>
<comment type="caution">
    <text evidence="2">The sequence shown here is derived from an EMBL/GenBank/DDBJ whole genome shotgun (WGS) entry which is preliminary data.</text>
</comment>
<dbReference type="InterPro" id="IPR006059">
    <property type="entry name" value="SBP"/>
</dbReference>